<evidence type="ECO:0000313" key="5">
    <source>
        <dbReference type="Proteomes" id="UP000038010"/>
    </source>
</evidence>
<dbReference type="InterPro" id="IPR057683">
    <property type="entry name" value="DUF7923"/>
</dbReference>
<gene>
    <name evidence="4" type="ORF">AB675_803</name>
</gene>
<dbReference type="PANTHER" id="PTHR12100:SF1">
    <property type="entry name" value="RECYCLIN-1"/>
    <property type="match status" value="1"/>
</dbReference>
<organism evidence="4 5">
    <name type="scientific">Cyphellophora attinorum</name>
    <dbReference type="NCBI Taxonomy" id="1664694"/>
    <lineage>
        <taxon>Eukaryota</taxon>
        <taxon>Fungi</taxon>
        <taxon>Dikarya</taxon>
        <taxon>Ascomycota</taxon>
        <taxon>Pezizomycotina</taxon>
        <taxon>Eurotiomycetes</taxon>
        <taxon>Chaetothyriomycetidae</taxon>
        <taxon>Chaetothyriales</taxon>
        <taxon>Cyphellophoraceae</taxon>
        <taxon>Cyphellophora</taxon>
    </lineage>
</organism>
<feature type="region of interest" description="Disordered" evidence="2">
    <location>
        <begin position="1356"/>
        <end position="1377"/>
    </location>
</feature>
<feature type="compositionally biased region" description="Polar residues" evidence="2">
    <location>
        <begin position="507"/>
        <end position="523"/>
    </location>
</feature>
<name>A0A0N1HHQ5_9EURO</name>
<dbReference type="InterPro" id="IPR001810">
    <property type="entry name" value="F-box_dom"/>
</dbReference>
<evidence type="ECO:0000256" key="1">
    <source>
        <dbReference type="SAM" id="Coils"/>
    </source>
</evidence>
<sequence>MSRARQSKGAGGATTARRNPLASLRMADMVISKPYLPLEIIAMIVDHLSGPDMIRFARVSRRMLEMIYDDTRWIARLRSMDCWNELAARQKTGDSVRGIQTPQPRRTSTIDQTLVNGKGRPRIDITGDGFDEVEVASPIPQTPGAVLELDPRTALAVFDRVRSVRGRARHEYGKIYRALGRFYIDALKVERPMNASIFKTYTLPEEQATILSHIRRFANSDFSPGGAQRDDKILEIVKVFDTAALLEFRQGYEYRDIQGQMRQYAHVIHILNGGSSAIDLFLDDNRMIQKRSELGSASDCIDYSQGWGQLSLERVNAYFERLAAAFAEEAAVVRTVFPNPERVLLHLLDRTGQQILSPFLSDLFEDARGRSTAVYLRTISGTFAATRQLIAECGVSSDSSDEAQIRANAVIAQIYGPHLESYLEEELQAFRKKADQEVETWSRALRDQAESTESFLMSNVNRQADKKDFMTSFKKVVMMPVALLPSFSTATEKKTAAKTLVNGDLPSRTSTPNPLSQHRSATPSLPAEAPTTELAAKAALMNSRLDNIKSLFSIEVALNLVHAAKSSLERIAQFIALGDIHGDRSRTTCSAIFRSLLHAIGDQHVKPGFDTAIDHLSHFQSRNPATTASSPNGTNNTPTSTSQQVAPLTTFLELVNVGDLIQQMISVFFESELVRLRVVKRDDYLDANVKSKKQFEAMLDERVASGLGKGIDVLIEEVEYICATTQSPTDFNPPDNICIDVGPTTTATRVIEIVGGHTAMLHGATEKTLLDVFVGEVGLRLFAALCKHIKRQRISTSGAIPLISDMSLYAKYIATFRNPDLNNYFIALREVAQIYLIGGEKERDIKEMAGVISDSERFRGIFGVEEVVEFVERRADWLLLASTNKHDSEPDDTYEALVEDVRSDYDELMLQHERDANKQKRHKLEDLHAQVASLTLERNEALRQSHQLEDLAAQVSSLAQERDEILRRQRRDQFALVLIDGDDVLFNDSYISDGMTGGARAAKDLYAAIVRHLKPRGDYEHDYKIQLRIFLNLAGLAGTYTNAQIIPDSSVFGKFVQGFNRKELFEVVDAGNVKEAADIKVRETFNLFRRNVHCTEIILGFSGDNSYANFLHNILPTDPNGFHLSLLRGREFAKALRPLSEQVDVIAFPEIFRVTALDVRKSRSRRGQTPQTSETKRMVPEPQPETIPMQDPHDTDALFDAVIKVAIGAEAAAVKETEPEPMREASPEPKPNVSFPYLSSLFAPGCEVVVAPKAPAPGLQAHAATPKTWASMLGGSGPAVSVLPVQAAAPSRPRSQEPIPPIRSPARRSITPSKNEAVYYVNARGQRLDIDIEDVEDDLLELMGNREGMRAVLGTPSYERKSTRSSADTGRLPTKPATDGLSVLATYQPSKTLGPDPVFYINAFDQRIDVDIEDVDDELLETTSQLGLCLRHYLEWCYEPLREGSCSIGWHGDSELFATGNGKGALRSLARLTPCPFGTACRKEDCIWGHECRGDPCKKQHCAFGKKMHNVSRQGLRAARLQNGPGIGFDVIPATQNFEGRQLSGISQVSVEARNLHKERHMQQAGSDSVKSKPKKEKKNSEWIKALNESRRMATG</sequence>
<dbReference type="VEuPathDB" id="FungiDB:AB675_803"/>
<feature type="region of interest" description="Disordered" evidence="2">
    <location>
        <begin position="1287"/>
        <end position="1308"/>
    </location>
</feature>
<dbReference type="InterPro" id="IPR048627">
    <property type="entry name" value="Sec10_HB"/>
</dbReference>
<dbReference type="SUPFAM" id="SSF81383">
    <property type="entry name" value="F-box domain"/>
    <property type="match status" value="1"/>
</dbReference>
<feature type="region of interest" description="Disordered" evidence="2">
    <location>
        <begin position="622"/>
        <end position="642"/>
    </location>
</feature>
<dbReference type="GO" id="GO:0006887">
    <property type="term" value="P:exocytosis"/>
    <property type="evidence" value="ECO:0007669"/>
    <property type="project" value="TreeGrafter"/>
</dbReference>
<evidence type="ECO:0000256" key="2">
    <source>
        <dbReference type="SAM" id="MobiDB-lite"/>
    </source>
</evidence>
<dbReference type="PANTHER" id="PTHR12100">
    <property type="entry name" value="SEC10"/>
    <property type="match status" value="1"/>
</dbReference>
<feature type="compositionally biased region" description="Low complexity" evidence="2">
    <location>
        <begin position="625"/>
        <end position="642"/>
    </location>
</feature>
<accession>A0A0N1HHQ5</accession>
<keyword evidence="1" id="KW-0175">Coiled coil</keyword>
<dbReference type="CDD" id="cd09917">
    <property type="entry name" value="F-box_SF"/>
    <property type="match status" value="1"/>
</dbReference>
<dbReference type="GeneID" id="28740324"/>
<evidence type="ECO:0000259" key="3">
    <source>
        <dbReference type="PROSITE" id="PS50181"/>
    </source>
</evidence>
<dbReference type="PROSITE" id="PS50181">
    <property type="entry name" value="FBOX"/>
    <property type="match status" value="1"/>
</dbReference>
<dbReference type="SMART" id="SM00256">
    <property type="entry name" value="FBOX"/>
    <property type="match status" value="1"/>
</dbReference>
<dbReference type="Pfam" id="PF00646">
    <property type="entry name" value="F-box"/>
    <property type="match status" value="1"/>
</dbReference>
<dbReference type="GO" id="GO:0006893">
    <property type="term" value="P:Golgi to plasma membrane transport"/>
    <property type="evidence" value="ECO:0007669"/>
    <property type="project" value="TreeGrafter"/>
</dbReference>
<dbReference type="Pfam" id="PF07393">
    <property type="entry name" value="Sec10_HB"/>
    <property type="match status" value="1"/>
</dbReference>
<keyword evidence="5" id="KW-1185">Reference proteome</keyword>
<evidence type="ECO:0000313" key="4">
    <source>
        <dbReference type="EMBL" id="KPI45617.1"/>
    </source>
</evidence>
<feature type="region of interest" description="Disordered" evidence="2">
    <location>
        <begin position="500"/>
        <end position="529"/>
    </location>
</feature>
<dbReference type="GO" id="GO:0000145">
    <property type="term" value="C:exocyst"/>
    <property type="evidence" value="ECO:0007669"/>
    <property type="project" value="TreeGrafter"/>
</dbReference>
<dbReference type="InterPro" id="IPR057654">
    <property type="entry name" value="Znf-CCCH_tandem"/>
</dbReference>
<dbReference type="Pfam" id="PF25540">
    <property type="entry name" value="DUF7923"/>
    <property type="match status" value="1"/>
</dbReference>
<comment type="caution">
    <text evidence="4">The sequence shown here is derived from an EMBL/GenBank/DDBJ whole genome shotgun (WGS) entry which is preliminary data.</text>
</comment>
<feature type="region of interest" description="Disordered" evidence="2">
    <location>
        <begin position="1162"/>
        <end position="1184"/>
    </location>
</feature>
<dbReference type="STRING" id="1664694.A0A0N1HHQ5"/>
<dbReference type="OrthoDB" id="5554140at2759"/>
<proteinExistence type="predicted"/>
<dbReference type="RefSeq" id="XP_018005580.1">
    <property type="nucleotide sequence ID" value="XM_018148455.1"/>
</dbReference>
<feature type="coiled-coil region" evidence="1">
    <location>
        <begin position="910"/>
        <end position="968"/>
    </location>
</feature>
<dbReference type="InterPro" id="IPR009976">
    <property type="entry name" value="Sec10-like"/>
</dbReference>
<protein>
    <submittedName>
        <fullName evidence="4">F-box protein pof6</fullName>
    </submittedName>
</protein>
<reference evidence="4 5" key="1">
    <citation type="submission" date="2015-06" db="EMBL/GenBank/DDBJ databases">
        <title>Draft genome of the ant-associated black yeast Phialophora attae CBS 131958.</title>
        <authorList>
            <person name="Moreno L.F."/>
            <person name="Stielow B.J."/>
            <person name="de Hoog S."/>
            <person name="Vicente V.A."/>
            <person name="Weiss V.A."/>
            <person name="de Vries M."/>
            <person name="Cruz L.M."/>
            <person name="Souza E.M."/>
        </authorList>
    </citation>
    <scope>NUCLEOTIDE SEQUENCE [LARGE SCALE GENOMIC DNA]</scope>
    <source>
        <strain evidence="4 5">CBS 131958</strain>
    </source>
</reference>
<feature type="region of interest" description="Disordered" evidence="2">
    <location>
        <begin position="1559"/>
        <end position="1596"/>
    </location>
</feature>
<dbReference type="Pfam" id="PF25543">
    <property type="entry name" value="zf-CCCH_tandem"/>
    <property type="match status" value="1"/>
</dbReference>
<dbReference type="EMBL" id="LFJN01000001">
    <property type="protein sequence ID" value="KPI45617.1"/>
    <property type="molecule type" value="Genomic_DNA"/>
</dbReference>
<feature type="domain" description="F-box" evidence="3">
    <location>
        <begin position="30"/>
        <end position="76"/>
    </location>
</feature>
<dbReference type="InterPro" id="IPR036047">
    <property type="entry name" value="F-box-like_dom_sf"/>
</dbReference>
<dbReference type="Proteomes" id="UP000038010">
    <property type="component" value="Unassembled WGS sequence"/>
</dbReference>